<feature type="transmembrane region" description="Helical" evidence="1">
    <location>
        <begin position="68"/>
        <end position="90"/>
    </location>
</feature>
<proteinExistence type="predicted"/>
<dbReference type="RefSeq" id="WP_007261385.1">
    <property type="nucleotide sequence ID" value="NZ_AOHZ01000096.1"/>
</dbReference>
<gene>
    <name evidence="2" type="ORF">C493_20666</name>
</gene>
<feature type="transmembrane region" description="Helical" evidence="1">
    <location>
        <begin position="39"/>
        <end position="62"/>
    </location>
</feature>
<dbReference type="eggNOG" id="arCOG03915">
    <property type="taxonomic scope" value="Archaea"/>
</dbReference>
<reference evidence="2 3" key="1">
    <citation type="journal article" date="2014" name="PLoS Genet.">
        <title>Phylogenetically driven sequencing of extremely halophilic archaea reveals strategies for static and dynamic osmo-response.</title>
        <authorList>
            <person name="Becker E.A."/>
            <person name="Seitzer P.M."/>
            <person name="Tritt A."/>
            <person name="Larsen D."/>
            <person name="Krusor M."/>
            <person name="Yao A.I."/>
            <person name="Wu D."/>
            <person name="Madern D."/>
            <person name="Eisen J.A."/>
            <person name="Darling A.E."/>
            <person name="Facciotti M.T."/>
        </authorList>
    </citation>
    <scope>NUCLEOTIDE SEQUENCE [LARGE SCALE GENOMIC DNA]</scope>
    <source>
        <strain evidence="2 3">JCM 12255</strain>
    </source>
</reference>
<keyword evidence="1" id="KW-1133">Transmembrane helix</keyword>
<sequence length="92" mass="9795">MIGPLELLLAGVKVAVLVLGGVVSVMAYKAYVRTQIEGLQYFAAGLFVITLGIFLAGILHHVVGMSSVAGLLIESLLICVGFLIMIFALYRQ</sequence>
<feature type="transmembrane region" description="Helical" evidence="1">
    <location>
        <begin position="6"/>
        <end position="27"/>
    </location>
</feature>
<evidence type="ECO:0000256" key="1">
    <source>
        <dbReference type="SAM" id="Phobius"/>
    </source>
</evidence>
<dbReference type="AlphaFoldDB" id="L9WIW3"/>
<dbReference type="Pfam" id="PF24365">
    <property type="entry name" value="DUF7521"/>
    <property type="match status" value="1"/>
</dbReference>
<dbReference type="EMBL" id="AOHZ01000096">
    <property type="protein sequence ID" value="ELY49322.1"/>
    <property type="molecule type" value="Genomic_DNA"/>
</dbReference>
<organism evidence="2 3">
    <name type="scientific">Natronolimnohabitans innermongolicus JCM 12255</name>
    <dbReference type="NCBI Taxonomy" id="1227499"/>
    <lineage>
        <taxon>Archaea</taxon>
        <taxon>Methanobacteriati</taxon>
        <taxon>Methanobacteriota</taxon>
        <taxon>Stenosarchaea group</taxon>
        <taxon>Halobacteria</taxon>
        <taxon>Halobacteriales</taxon>
        <taxon>Natrialbaceae</taxon>
        <taxon>Natronolimnohabitans</taxon>
    </lineage>
</organism>
<accession>L9WIW3</accession>
<dbReference type="OrthoDB" id="170398at2157"/>
<keyword evidence="1" id="KW-0472">Membrane</keyword>
<dbReference type="STRING" id="1227499.C493_20666"/>
<evidence type="ECO:0000313" key="3">
    <source>
        <dbReference type="Proteomes" id="UP000011602"/>
    </source>
</evidence>
<comment type="caution">
    <text evidence="2">The sequence shown here is derived from an EMBL/GenBank/DDBJ whole genome shotgun (WGS) entry which is preliminary data.</text>
</comment>
<evidence type="ECO:0000313" key="2">
    <source>
        <dbReference type="EMBL" id="ELY49322.1"/>
    </source>
</evidence>
<protein>
    <submittedName>
        <fullName evidence="2">Uncharacterized protein</fullName>
    </submittedName>
</protein>
<name>L9WIW3_9EURY</name>
<keyword evidence="1" id="KW-0812">Transmembrane</keyword>
<dbReference type="Proteomes" id="UP000011602">
    <property type="component" value="Unassembled WGS sequence"/>
</dbReference>
<dbReference type="InterPro" id="IPR055943">
    <property type="entry name" value="DUF7521"/>
</dbReference>
<keyword evidence="3" id="KW-1185">Reference proteome</keyword>